<feature type="region of interest" description="Disordered" evidence="1">
    <location>
        <begin position="91"/>
        <end position="146"/>
    </location>
</feature>
<evidence type="ECO:0000313" key="4">
    <source>
        <dbReference type="Proteomes" id="UP001182556"/>
    </source>
</evidence>
<dbReference type="AlphaFoldDB" id="A0AAD9CZL0"/>
<evidence type="ECO:0000313" key="3">
    <source>
        <dbReference type="EMBL" id="KAK1924382.1"/>
    </source>
</evidence>
<evidence type="ECO:0000259" key="2">
    <source>
        <dbReference type="PROSITE" id="PS50181"/>
    </source>
</evidence>
<dbReference type="EMBL" id="JAODAN010000005">
    <property type="protein sequence ID" value="KAK1924382.1"/>
    <property type="molecule type" value="Genomic_DNA"/>
</dbReference>
<dbReference type="Proteomes" id="UP001182556">
    <property type="component" value="Unassembled WGS sequence"/>
</dbReference>
<dbReference type="PROSITE" id="PS50181">
    <property type="entry name" value="FBOX"/>
    <property type="match status" value="1"/>
</dbReference>
<reference evidence="3" key="1">
    <citation type="submission" date="2023-02" db="EMBL/GenBank/DDBJ databases">
        <title>Identification and recombinant expression of a fungal hydrolase from Papiliotrema laurentii that hydrolyzes apple cutin and clears colloidal polyester polyurethane.</title>
        <authorList>
            <consortium name="DOE Joint Genome Institute"/>
            <person name="Roman V.A."/>
            <person name="Bojanowski C."/>
            <person name="Crable B.R."/>
            <person name="Wagner D.N."/>
            <person name="Hung C.S."/>
            <person name="Nadeau L.J."/>
            <person name="Schratz L."/>
            <person name="Haridas S."/>
            <person name="Pangilinan J."/>
            <person name="Lipzen A."/>
            <person name="Na H."/>
            <person name="Yan M."/>
            <person name="Ng V."/>
            <person name="Grigoriev I.V."/>
            <person name="Spatafora J.W."/>
            <person name="Barlow D."/>
            <person name="Biffinger J."/>
            <person name="Kelley-Loughnane N."/>
            <person name="Varaljay V.A."/>
            <person name="Crookes-Goodson W.J."/>
        </authorList>
    </citation>
    <scope>NUCLEOTIDE SEQUENCE</scope>
    <source>
        <strain evidence="3">5307AH</strain>
    </source>
</reference>
<name>A0AAD9CZL0_PAPLA</name>
<dbReference type="InterPro" id="IPR001810">
    <property type="entry name" value="F-box_dom"/>
</dbReference>
<keyword evidence="4" id="KW-1185">Reference proteome</keyword>
<feature type="domain" description="F-box" evidence="2">
    <location>
        <begin position="26"/>
        <end position="72"/>
    </location>
</feature>
<protein>
    <recommendedName>
        <fullName evidence="2">F-box domain-containing protein</fullName>
    </recommendedName>
</protein>
<dbReference type="InterPro" id="IPR036047">
    <property type="entry name" value="F-box-like_dom_sf"/>
</dbReference>
<evidence type="ECO:0000256" key="1">
    <source>
        <dbReference type="SAM" id="MobiDB-lite"/>
    </source>
</evidence>
<dbReference type="SUPFAM" id="SSF81383">
    <property type="entry name" value="F-box domain"/>
    <property type="match status" value="1"/>
</dbReference>
<proteinExistence type="predicted"/>
<sequence>MVFRDFTEEVTPQGVRSPSLKRQQIGPSLIGLPHDLIQGLYQYLSVADRLALARTCTYLHNIHASSKLLQYHFTLDTSAYINVPPLRLEEDRYGENTNSDDTAASDEETETDREVSGNTSARGQAGTAEGGGRQRPHGITFLKPPKGFESRIDHPNMVNARSSPLEKNIALRDRERRWETLSPAAVARFNVSGPAGVYELQEGIFLMCDDYSDSDEGRPTSIRLVPLPSAQDPDLEAPIVRPTSHKLNFGIADLTMDPSQDLIVVSEYRVGSTDGNRLAPTHRYHLLTLSSFKPHPLAKVPFLDFPPASQGHAQTRQLLQVMGDTLVILVSRFQIHWLLAGLAGNVPIGSEEEIVCWNWKTGKVLARLWLPENGWLASFALLSPTAFMVTSTSNVSPVYAQDFIGSAASVFPPVIRIYSFAPDPDWNIDPVQPLGDDATDDTTPRPTLLAQLELPRFAPNVIVNGFDVRPDPAAPISTTRGVGRHSKAFTQDPYKGVLVFEIQVFEPADPQLDPRGPARAKGYELFILRETLVDLATAGEEKLKEQRSRRKGSPSAYDYWPIDETLTWAAWGEKKSRFMDISMRKRTWVCSCSGYRFVDLVPAPGARIDDEDDQHELVHAPVLPSDLRVLDFSPYNIRKPLYAEKEDTAVTTHMEPTVLSKRRVWQEDVKTMLPFTEIYKKVGQKANGVMMDDQRIISVCTRGTRNGDWSTIRQEMTVYCM</sequence>
<comment type="caution">
    <text evidence="3">The sequence shown here is derived from an EMBL/GenBank/DDBJ whole genome shotgun (WGS) entry which is preliminary data.</text>
</comment>
<accession>A0AAD9CZL0</accession>
<organism evidence="3 4">
    <name type="scientific">Papiliotrema laurentii</name>
    <name type="common">Cryptococcus laurentii</name>
    <dbReference type="NCBI Taxonomy" id="5418"/>
    <lineage>
        <taxon>Eukaryota</taxon>
        <taxon>Fungi</taxon>
        <taxon>Dikarya</taxon>
        <taxon>Basidiomycota</taxon>
        <taxon>Agaricomycotina</taxon>
        <taxon>Tremellomycetes</taxon>
        <taxon>Tremellales</taxon>
        <taxon>Rhynchogastremaceae</taxon>
        <taxon>Papiliotrema</taxon>
    </lineage>
</organism>
<gene>
    <name evidence="3" type="ORF">DB88DRAFT_540436</name>
</gene>
<dbReference type="CDD" id="cd09917">
    <property type="entry name" value="F-box_SF"/>
    <property type="match status" value="1"/>
</dbReference>